<feature type="region of interest" description="Disordered" evidence="1">
    <location>
        <begin position="105"/>
        <end position="127"/>
    </location>
</feature>
<sequence>MTNPTPTKDSLYDRVNRAKHRWLKRVMVDCATSSSEKCFAYIVMDRLNCVTLDCWPSQQLVADQFGWSTKTVHRVSFGLQRRGYLLISRNTYSSYRYRPTFLAEDEDKSGRSPGQTGAAPPDKNVEESSSVILVSQSPSIQATKYSARQRGFFEAEVAKRLGNDGFEILVRLSEKDDDLIERLCRACADGELGERELLAARLAFAQLPLKRRLTQAKVG</sequence>
<evidence type="ECO:0000256" key="1">
    <source>
        <dbReference type="SAM" id="MobiDB-lite"/>
    </source>
</evidence>
<accession>A0AAI8M8F6</accession>
<proteinExistence type="predicted"/>
<organism evidence="2 3">
    <name type="scientific">Bradyrhizobium cosmicum</name>
    <dbReference type="NCBI Taxonomy" id="1404864"/>
    <lineage>
        <taxon>Bacteria</taxon>
        <taxon>Pseudomonadati</taxon>
        <taxon>Pseudomonadota</taxon>
        <taxon>Alphaproteobacteria</taxon>
        <taxon>Hyphomicrobiales</taxon>
        <taxon>Nitrobacteraceae</taxon>
        <taxon>Bradyrhizobium</taxon>
    </lineage>
</organism>
<protein>
    <recommendedName>
        <fullName evidence="4">Helix-turn-helix domain-containing protein</fullName>
    </recommendedName>
</protein>
<evidence type="ECO:0000313" key="3">
    <source>
        <dbReference type="Proteomes" id="UP000007886"/>
    </source>
</evidence>
<dbReference type="RefSeq" id="WP_014439167.1">
    <property type="nucleotide sequence ID" value="NC_017082.1"/>
</dbReference>
<name>A0AAI8M8F6_9BRAD</name>
<dbReference type="EMBL" id="AP012279">
    <property type="protein sequence ID" value="BAL73757.1"/>
    <property type="molecule type" value="Genomic_DNA"/>
</dbReference>
<keyword evidence="3" id="KW-1185">Reference proteome</keyword>
<dbReference type="AlphaFoldDB" id="A0AAI8M8F6"/>
<dbReference type="Proteomes" id="UP000007886">
    <property type="component" value="Chromosome"/>
</dbReference>
<dbReference type="KEGG" id="brs:S23_05360"/>
<reference evidence="2 3" key="1">
    <citation type="journal article" date="2012" name="Microbes Environ.">
        <title>Complete genome sequence of Bradyrhizobium sp. S23321: insights into symbiosis evolution in soil oligotrophs.</title>
        <authorList>
            <person name="Okubo T."/>
            <person name="Tsukui T."/>
            <person name="Maita H."/>
            <person name="Okamoto S."/>
            <person name="Oshima K."/>
            <person name="Fujisawa T."/>
            <person name="Saito A."/>
            <person name="Futamata H."/>
            <person name="Hattori R."/>
            <person name="Shimomura Y."/>
            <person name="Haruta S."/>
            <person name="Morimoto S."/>
            <person name="Wang Y."/>
            <person name="Sakai Y."/>
            <person name="Hattori M."/>
            <person name="Aizawa S."/>
            <person name="Nagashima K.V.P."/>
            <person name="Masuda S."/>
            <person name="Hattori T."/>
            <person name="Yamashita A."/>
            <person name="Bao Z."/>
            <person name="Hayatsu M."/>
            <person name="Kajiya-Kanegae H."/>
            <person name="Yoshinaga I."/>
            <person name="Sakamoto K."/>
            <person name="Toyota K."/>
            <person name="Nakao M."/>
            <person name="Kohara M."/>
            <person name="Anda M."/>
            <person name="Niwa R."/>
            <person name="Jung-Hwan P."/>
            <person name="Sameshima-Saito R."/>
            <person name="Tokuda S."/>
            <person name="Yamamoto S."/>
            <person name="Yamamoto S."/>
            <person name="Yokoyama T."/>
            <person name="Akutsu T."/>
            <person name="Nakamura Y."/>
            <person name="Nakahira-Yanaka Y."/>
            <person name="Takada Hoshino Y."/>
            <person name="Hirakawa H."/>
            <person name="Mitsui H."/>
            <person name="Terasawa K."/>
            <person name="Itakura M."/>
            <person name="Sato S."/>
            <person name="Ikeda-Ohtsubo W."/>
            <person name="Sakakura N."/>
            <person name="Kaminuma E."/>
            <person name="Minamisawa K."/>
        </authorList>
    </citation>
    <scope>NUCLEOTIDE SEQUENCE [LARGE SCALE GENOMIC DNA]</scope>
    <source>
        <strain evidence="2 3">S23321</strain>
    </source>
</reference>
<gene>
    <name evidence="2" type="ORF">S23_05360</name>
</gene>
<evidence type="ECO:0000313" key="2">
    <source>
        <dbReference type="EMBL" id="BAL73757.1"/>
    </source>
</evidence>
<evidence type="ECO:0008006" key="4">
    <source>
        <dbReference type="Google" id="ProtNLM"/>
    </source>
</evidence>